<dbReference type="KEGG" id="hwc:Hqrw_1213"/>
<name>G0LGF8_HALWC</name>
<protein>
    <recommendedName>
        <fullName evidence="3">DUF429 family protein</fullName>
    </recommendedName>
</protein>
<dbReference type="InterPro" id="IPR007362">
    <property type="entry name" value="DUF429"/>
</dbReference>
<reference evidence="1 2" key="1">
    <citation type="journal article" date="2011" name="PLoS ONE">
        <title>Haloquadratum walsbyi: limited diversity in a global pond.</title>
        <authorList>
            <person name="Dyall-Smith M."/>
            <person name="Pfeiffer F."/>
            <person name="Klee K."/>
            <person name="Palm P."/>
            <person name="Gross K."/>
            <person name="Schuster S.C."/>
            <person name="Rampp M."/>
            <person name="Oesterhelt D."/>
        </authorList>
    </citation>
    <scope>NUCLEOTIDE SEQUENCE [LARGE SCALE GENOMIC DNA]</scope>
    <source>
        <strain evidence="2">DSM 16854 / JCM 12705 / C23</strain>
    </source>
</reference>
<accession>G0LGF8</accession>
<evidence type="ECO:0000313" key="2">
    <source>
        <dbReference type="Proteomes" id="UP000007954"/>
    </source>
</evidence>
<proteinExistence type="predicted"/>
<dbReference type="AlphaFoldDB" id="G0LGF8"/>
<dbReference type="RefSeq" id="WP_014555096.1">
    <property type="nucleotide sequence ID" value="NC_017459.1"/>
</dbReference>
<dbReference type="HOGENOM" id="CLU_088480_0_0_2"/>
<evidence type="ECO:0000313" key="1">
    <source>
        <dbReference type="EMBL" id="CCC39178.1"/>
    </source>
</evidence>
<dbReference type="EMBL" id="FR746099">
    <property type="protein sequence ID" value="CCC39178.1"/>
    <property type="molecule type" value="Genomic_DNA"/>
</dbReference>
<dbReference type="OrthoDB" id="137783at2157"/>
<sequence length="287" mass="31429">MLAHTIYGVDFSGAARAGDNIYLTRGRVPTTSSDETLHIETCTPAPTLLDTTADRDAVLSGLREFIATRPTSDTDSVAFGCDFAFSIPMVHIAAVDDVTDWQSFLQWFPGDMTDPSTFASWAGDIAAATETKRTYIQRLTDTRVGALSPYHFFIQSQTFYGIRDVLAPLVKTNSIRVRPMQSPTSDIPWIVEAYPAATLDRFGLPDDGYKSTSDDAYNRRQMIIEEIDARDDVTLTPEAKATALTDPDGDALDAVIAAVATFHVARDGITIPSSADDRWQCEGWIVS</sequence>
<dbReference type="GeneID" id="12445841"/>
<organism evidence="1 2">
    <name type="scientific">Haloquadratum walsbyi (strain DSM 16854 / JCM 12705 / C23)</name>
    <dbReference type="NCBI Taxonomy" id="768065"/>
    <lineage>
        <taxon>Archaea</taxon>
        <taxon>Methanobacteriati</taxon>
        <taxon>Methanobacteriota</taxon>
        <taxon>Stenosarchaea group</taxon>
        <taxon>Halobacteria</taxon>
        <taxon>Halobacteriales</taxon>
        <taxon>Haloferacaceae</taxon>
        <taxon>Haloquadratum</taxon>
    </lineage>
</organism>
<dbReference type="Proteomes" id="UP000007954">
    <property type="component" value="Chromosome"/>
</dbReference>
<gene>
    <name evidence="1" type="ordered locus">Hqrw_1213</name>
</gene>
<evidence type="ECO:0008006" key="3">
    <source>
        <dbReference type="Google" id="ProtNLM"/>
    </source>
</evidence>
<dbReference type="Pfam" id="PF04250">
    <property type="entry name" value="DUF429"/>
    <property type="match status" value="1"/>
</dbReference>